<sequence length="412" mass="45130">MDAMRPISQSNKLADIHYAIRGPVPAEAKRMEDEGHRIIKLNIGNPAPFGFEAPEDILVDMRRQLPNAVGYSESKGILAARRAIKQYYDGIGVEGFDVEDIYLGNGVSELITMTLQALLDNGDEVLIPAPDYPLWTATVSLAGGRPVHYLCDEQAGWAPDLADVEAKITPNTKAVVLINPNNPTGAVYPREVVEGMVEIARKHDLVVMSDEIYDKILYDGATHVPTASLAPDLLCLTYNGLSKSYRVAGFRAGWVVVSGPKDHARSYLEGIEILSNMRLCANHPSQHAIATALGGKQSIQDLVLPTGRLARQRDVTVEMLNAIPGVSCVTPKGALYAFPRLDPQMYPIRDDEAFTLELLKAQKVLVVQGTGLNWPQPDHFRIVTLPYEDELAEAIGRIEKFLATVRSGSVRV</sequence>
<keyword evidence="3 8" id="KW-0032">Aminotransferase</keyword>
<dbReference type="InterPro" id="IPR004839">
    <property type="entry name" value="Aminotransferase_I/II_large"/>
</dbReference>
<evidence type="ECO:0000256" key="2">
    <source>
        <dbReference type="ARBA" id="ARBA00007441"/>
    </source>
</evidence>
<evidence type="ECO:0000256" key="6">
    <source>
        <dbReference type="ARBA" id="ARBA00026106"/>
    </source>
</evidence>
<evidence type="ECO:0000313" key="9">
    <source>
        <dbReference type="Proteomes" id="UP000004367"/>
    </source>
</evidence>
<dbReference type="EC" id="2.6.1.2" evidence="6"/>
<evidence type="ECO:0000259" key="7">
    <source>
        <dbReference type="Pfam" id="PF00155"/>
    </source>
</evidence>
<dbReference type="GO" id="GO:0030170">
    <property type="term" value="F:pyridoxal phosphate binding"/>
    <property type="evidence" value="ECO:0007669"/>
    <property type="project" value="InterPro"/>
</dbReference>
<comment type="caution">
    <text evidence="8">The sequence shown here is derived from an EMBL/GenBank/DDBJ whole genome shotgun (WGS) entry which is preliminary data.</text>
</comment>
<gene>
    <name evidence="8" type="ORF">MOPEL_041_00080</name>
</gene>
<dbReference type="Proteomes" id="UP000004367">
    <property type="component" value="Unassembled WGS sequence"/>
</dbReference>
<protein>
    <recommendedName>
        <fullName evidence="6">alanine transaminase</fullName>
        <ecNumber evidence="6">2.6.1.2</ecNumber>
    </recommendedName>
</protein>
<keyword evidence="4 8" id="KW-0808">Transferase</keyword>
<dbReference type="InterPro" id="IPR015422">
    <property type="entry name" value="PyrdxlP-dep_Trfase_small"/>
</dbReference>
<comment type="similarity">
    <text evidence="2">Belongs to the class-I pyridoxal-phosphate-dependent aminotransferase family.</text>
</comment>
<accession>H5UQQ7</accession>
<dbReference type="InterPro" id="IPR015421">
    <property type="entry name" value="PyrdxlP-dep_Trfase_major"/>
</dbReference>
<dbReference type="eggNOG" id="COG0436">
    <property type="taxonomic scope" value="Bacteria"/>
</dbReference>
<dbReference type="CDD" id="cd00609">
    <property type="entry name" value="AAT_like"/>
    <property type="match status" value="1"/>
</dbReference>
<evidence type="ECO:0000256" key="3">
    <source>
        <dbReference type="ARBA" id="ARBA00022576"/>
    </source>
</evidence>
<dbReference type="Gene3D" id="3.90.1150.10">
    <property type="entry name" value="Aspartate Aminotransferase, domain 1"/>
    <property type="match status" value="1"/>
</dbReference>
<reference evidence="8 9" key="1">
    <citation type="submission" date="2012-02" db="EMBL/GenBank/DDBJ databases">
        <title>Whole genome shotgun sequence of Mobilicoccus pelagius NBRC 104925.</title>
        <authorList>
            <person name="Yoshida Y."/>
            <person name="Hosoyama A."/>
            <person name="Tsuchikane K."/>
            <person name="Katsumata H."/>
            <person name="Yamazaki S."/>
            <person name="Fujita N."/>
        </authorList>
    </citation>
    <scope>NUCLEOTIDE SEQUENCE [LARGE SCALE GENOMIC DNA]</scope>
    <source>
        <strain evidence="8 9">NBRC 104925</strain>
    </source>
</reference>
<dbReference type="SUPFAM" id="SSF53383">
    <property type="entry name" value="PLP-dependent transferases"/>
    <property type="match status" value="1"/>
</dbReference>
<evidence type="ECO:0000256" key="5">
    <source>
        <dbReference type="ARBA" id="ARBA00022898"/>
    </source>
</evidence>
<evidence type="ECO:0000313" key="8">
    <source>
        <dbReference type="EMBL" id="GAB48065.1"/>
    </source>
</evidence>
<dbReference type="PANTHER" id="PTHR43488">
    <property type="entry name" value="GLUTAMATE-PYRUVATE AMINOTRANSFERASE ALAA"/>
    <property type="match status" value="1"/>
</dbReference>
<evidence type="ECO:0000256" key="1">
    <source>
        <dbReference type="ARBA" id="ARBA00001933"/>
    </source>
</evidence>
<dbReference type="AlphaFoldDB" id="H5UQQ7"/>
<dbReference type="Gene3D" id="3.40.640.10">
    <property type="entry name" value="Type I PLP-dependent aspartate aminotransferase-like (Major domain)"/>
    <property type="match status" value="1"/>
</dbReference>
<dbReference type="EMBL" id="BAFE01000037">
    <property type="protein sequence ID" value="GAB48065.1"/>
    <property type="molecule type" value="Genomic_DNA"/>
</dbReference>
<dbReference type="InterPro" id="IPR015424">
    <property type="entry name" value="PyrdxlP-dep_Trfase"/>
</dbReference>
<keyword evidence="5" id="KW-0663">Pyridoxal phosphate</keyword>
<name>H5UQQ7_9MICO</name>
<proteinExistence type="inferred from homology"/>
<feature type="domain" description="Aminotransferase class I/classII large" evidence="7">
    <location>
        <begin position="38"/>
        <end position="398"/>
    </location>
</feature>
<dbReference type="STRING" id="1089455.MOPEL_041_00080"/>
<organism evidence="8 9">
    <name type="scientific">Mobilicoccus pelagius NBRC 104925</name>
    <dbReference type="NCBI Taxonomy" id="1089455"/>
    <lineage>
        <taxon>Bacteria</taxon>
        <taxon>Bacillati</taxon>
        <taxon>Actinomycetota</taxon>
        <taxon>Actinomycetes</taxon>
        <taxon>Micrococcales</taxon>
        <taxon>Dermatophilaceae</taxon>
        <taxon>Mobilicoccus</taxon>
    </lineage>
</organism>
<comment type="cofactor">
    <cofactor evidence="1">
        <name>pyridoxal 5'-phosphate</name>
        <dbReference type="ChEBI" id="CHEBI:597326"/>
    </cofactor>
</comment>
<dbReference type="PANTHER" id="PTHR43488:SF2">
    <property type="entry name" value="GLUTAMATE-PYRUVATE AMINOTRANSFERASE ALAA"/>
    <property type="match status" value="1"/>
</dbReference>
<dbReference type="InterPro" id="IPR051926">
    <property type="entry name" value="Ala_Aminotransferase"/>
</dbReference>
<dbReference type="GO" id="GO:0004021">
    <property type="term" value="F:L-alanine:2-oxoglutarate aminotransferase activity"/>
    <property type="evidence" value="ECO:0007669"/>
    <property type="project" value="UniProtKB-EC"/>
</dbReference>
<dbReference type="Pfam" id="PF00155">
    <property type="entry name" value="Aminotran_1_2"/>
    <property type="match status" value="1"/>
</dbReference>
<keyword evidence="9" id="KW-1185">Reference proteome</keyword>
<evidence type="ECO:0000256" key="4">
    <source>
        <dbReference type="ARBA" id="ARBA00022679"/>
    </source>
</evidence>